<dbReference type="EMBL" id="ML977513">
    <property type="protein sequence ID" value="KAF2126369.1"/>
    <property type="molecule type" value="Genomic_DNA"/>
</dbReference>
<evidence type="ECO:0000256" key="1">
    <source>
        <dbReference type="SAM" id="SignalP"/>
    </source>
</evidence>
<dbReference type="Proteomes" id="UP000799771">
    <property type="component" value="Unassembled WGS sequence"/>
</dbReference>
<evidence type="ECO:0000313" key="3">
    <source>
        <dbReference type="Proteomes" id="UP000799771"/>
    </source>
</evidence>
<accession>A0A6A6A3B4</accession>
<organism evidence="2 3">
    <name type="scientific">Dothidotthia symphoricarpi CBS 119687</name>
    <dbReference type="NCBI Taxonomy" id="1392245"/>
    <lineage>
        <taxon>Eukaryota</taxon>
        <taxon>Fungi</taxon>
        <taxon>Dikarya</taxon>
        <taxon>Ascomycota</taxon>
        <taxon>Pezizomycotina</taxon>
        <taxon>Dothideomycetes</taxon>
        <taxon>Pleosporomycetidae</taxon>
        <taxon>Pleosporales</taxon>
        <taxon>Dothidotthiaceae</taxon>
        <taxon>Dothidotthia</taxon>
    </lineage>
</organism>
<evidence type="ECO:0008006" key="4">
    <source>
        <dbReference type="Google" id="ProtNLM"/>
    </source>
</evidence>
<gene>
    <name evidence="2" type="ORF">P153DRAFT_76241</name>
</gene>
<dbReference type="GeneID" id="54413823"/>
<dbReference type="AlphaFoldDB" id="A0A6A6A3B4"/>
<sequence length="110" mass="12127">MIYCVFLLLPDCWICGLCCLKGNNSATVDQAHWGRCSSYSPSRPLKHYVLVLLVNGPSVQPVAEPWICNLVDALSERRTCTSICLAVPRSHRCPNKQATLLWGAAALGKR</sequence>
<evidence type="ECO:0000313" key="2">
    <source>
        <dbReference type="EMBL" id="KAF2126369.1"/>
    </source>
</evidence>
<name>A0A6A6A3B4_9PLEO</name>
<keyword evidence="1" id="KW-0732">Signal</keyword>
<protein>
    <recommendedName>
        <fullName evidence="4">Secreted protein</fullName>
    </recommendedName>
</protein>
<reference evidence="2" key="1">
    <citation type="journal article" date="2020" name="Stud. Mycol.">
        <title>101 Dothideomycetes genomes: a test case for predicting lifestyles and emergence of pathogens.</title>
        <authorList>
            <person name="Haridas S."/>
            <person name="Albert R."/>
            <person name="Binder M."/>
            <person name="Bloem J."/>
            <person name="Labutti K."/>
            <person name="Salamov A."/>
            <person name="Andreopoulos B."/>
            <person name="Baker S."/>
            <person name="Barry K."/>
            <person name="Bills G."/>
            <person name="Bluhm B."/>
            <person name="Cannon C."/>
            <person name="Castanera R."/>
            <person name="Culley D."/>
            <person name="Daum C."/>
            <person name="Ezra D."/>
            <person name="Gonzalez J."/>
            <person name="Henrissat B."/>
            <person name="Kuo A."/>
            <person name="Liang C."/>
            <person name="Lipzen A."/>
            <person name="Lutzoni F."/>
            <person name="Magnuson J."/>
            <person name="Mondo S."/>
            <person name="Nolan M."/>
            <person name="Ohm R."/>
            <person name="Pangilinan J."/>
            <person name="Park H.-J."/>
            <person name="Ramirez L."/>
            <person name="Alfaro M."/>
            <person name="Sun H."/>
            <person name="Tritt A."/>
            <person name="Yoshinaga Y."/>
            <person name="Zwiers L.-H."/>
            <person name="Turgeon B."/>
            <person name="Goodwin S."/>
            <person name="Spatafora J."/>
            <person name="Crous P."/>
            <person name="Grigoriev I."/>
        </authorList>
    </citation>
    <scope>NUCLEOTIDE SEQUENCE</scope>
    <source>
        <strain evidence="2">CBS 119687</strain>
    </source>
</reference>
<proteinExistence type="predicted"/>
<feature type="chain" id="PRO_5025409523" description="Secreted protein" evidence="1">
    <location>
        <begin position="20"/>
        <end position="110"/>
    </location>
</feature>
<feature type="signal peptide" evidence="1">
    <location>
        <begin position="1"/>
        <end position="19"/>
    </location>
</feature>
<dbReference type="RefSeq" id="XP_033520761.1">
    <property type="nucleotide sequence ID" value="XM_033673391.1"/>
</dbReference>
<keyword evidence="3" id="KW-1185">Reference proteome</keyword>